<accession>A0ABS3WPJ9</accession>
<organism evidence="2 3">
    <name type="scientific">Streptomyces spirodelae</name>
    <dbReference type="NCBI Taxonomy" id="2812904"/>
    <lineage>
        <taxon>Bacteria</taxon>
        <taxon>Bacillati</taxon>
        <taxon>Actinomycetota</taxon>
        <taxon>Actinomycetes</taxon>
        <taxon>Kitasatosporales</taxon>
        <taxon>Streptomycetaceae</taxon>
        <taxon>Streptomyces</taxon>
    </lineage>
</organism>
<sequence length="84" mass="8316">MTPTPVPAPRSAAATSASPAAPAAQLRAHAAALAAHAERLGAGAAADWTGPDAAALQQQVEQLARRCAVAAQALSHSATLLDTR</sequence>
<dbReference type="Proteomes" id="UP001518976">
    <property type="component" value="Unassembled WGS sequence"/>
</dbReference>
<protein>
    <recommendedName>
        <fullName evidence="4">Type III effector protein</fullName>
    </recommendedName>
</protein>
<name>A0ABS3WPJ9_9ACTN</name>
<reference evidence="2 3" key="1">
    <citation type="submission" date="2021-02" db="EMBL/GenBank/DDBJ databases">
        <title>Streptomyces spirodelae sp. nov., isolated from duckweed.</title>
        <authorList>
            <person name="Saimee Y."/>
            <person name="Duangmal K."/>
        </authorList>
    </citation>
    <scope>NUCLEOTIDE SEQUENCE [LARGE SCALE GENOMIC DNA]</scope>
    <source>
        <strain evidence="2 3">DW4-2</strain>
    </source>
</reference>
<evidence type="ECO:0000313" key="2">
    <source>
        <dbReference type="EMBL" id="MBO8185041.1"/>
    </source>
</evidence>
<dbReference type="RefSeq" id="WP_209263862.1">
    <property type="nucleotide sequence ID" value="NZ_JAFFZN010000004.1"/>
</dbReference>
<gene>
    <name evidence="2" type="ORF">JW592_06095</name>
</gene>
<evidence type="ECO:0000313" key="3">
    <source>
        <dbReference type="Proteomes" id="UP001518976"/>
    </source>
</evidence>
<proteinExistence type="predicted"/>
<dbReference type="EMBL" id="JAFFZN010000004">
    <property type="protein sequence ID" value="MBO8185041.1"/>
    <property type="molecule type" value="Genomic_DNA"/>
</dbReference>
<comment type="caution">
    <text evidence="2">The sequence shown here is derived from an EMBL/GenBank/DDBJ whole genome shotgun (WGS) entry which is preliminary data.</text>
</comment>
<keyword evidence="3" id="KW-1185">Reference proteome</keyword>
<evidence type="ECO:0000256" key="1">
    <source>
        <dbReference type="SAM" id="MobiDB-lite"/>
    </source>
</evidence>
<feature type="region of interest" description="Disordered" evidence="1">
    <location>
        <begin position="1"/>
        <end position="20"/>
    </location>
</feature>
<evidence type="ECO:0008006" key="4">
    <source>
        <dbReference type="Google" id="ProtNLM"/>
    </source>
</evidence>
<feature type="compositionally biased region" description="Low complexity" evidence="1">
    <location>
        <begin position="9"/>
        <end position="20"/>
    </location>
</feature>